<protein>
    <submittedName>
        <fullName evidence="9">Pf02656 domain containing protein</fullName>
    </submittedName>
</protein>
<keyword evidence="5 7" id="KW-0472">Membrane</keyword>
<feature type="transmembrane region" description="Helical" evidence="7">
    <location>
        <begin position="336"/>
        <end position="358"/>
    </location>
</feature>
<evidence type="ECO:0000313" key="10">
    <source>
        <dbReference type="Proteomes" id="UP000076584"/>
    </source>
</evidence>
<feature type="compositionally biased region" description="Basic and acidic residues" evidence="6">
    <location>
        <begin position="139"/>
        <end position="148"/>
    </location>
</feature>
<keyword evidence="3 7" id="KW-0812">Transmembrane</keyword>
<proteinExistence type="predicted"/>
<evidence type="ECO:0000256" key="2">
    <source>
        <dbReference type="ARBA" id="ARBA00022475"/>
    </source>
</evidence>
<feature type="compositionally biased region" description="Low complexity" evidence="6">
    <location>
        <begin position="88"/>
        <end position="100"/>
    </location>
</feature>
<evidence type="ECO:0000256" key="6">
    <source>
        <dbReference type="SAM" id="MobiDB-lite"/>
    </source>
</evidence>
<evidence type="ECO:0000256" key="3">
    <source>
        <dbReference type="ARBA" id="ARBA00022692"/>
    </source>
</evidence>
<keyword evidence="2" id="KW-1003">Cell membrane</keyword>
<feature type="compositionally biased region" description="Low complexity" evidence="6">
    <location>
        <begin position="50"/>
        <end position="69"/>
    </location>
</feature>
<dbReference type="PANTHER" id="PTHR34187:SF2">
    <property type="entry name" value="DUF202 DOMAIN-CONTAINING PROTEIN"/>
    <property type="match status" value="1"/>
</dbReference>
<feature type="domain" description="DUF202" evidence="8">
    <location>
        <begin position="243"/>
        <end position="323"/>
    </location>
</feature>
<organism evidence="9 10">
    <name type="scientific">Colletotrichum incanum</name>
    <name type="common">Soybean anthracnose fungus</name>
    <dbReference type="NCBI Taxonomy" id="1573173"/>
    <lineage>
        <taxon>Eukaryota</taxon>
        <taxon>Fungi</taxon>
        <taxon>Dikarya</taxon>
        <taxon>Ascomycota</taxon>
        <taxon>Pezizomycotina</taxon>
        <taxon>Sordariomycetes</taxon>
        <taxon>Hypocreomycetidae</taxon>
        <taxon>Glomerellales</taxon>
        <taxon>Glomerellaceae</taxon>
        <taxon>Colletotrichum</taxon>
        <taxon>Colletotrichum spaethianum species complex</taxon>
    </lineage>
</organism>
<feature type="region of interest" description="Disordered" evidence="6">
    <location>
        <begin position="50"/>
        <end position="149"/>
    </location>
</feature>
<evidence type="ECO:0000259" key="8">
    <source>
        <dbReference type="Pfam" id="PF02656"/>
    </source>
</evidence>
<comment type="subcellular location">
    <subcellularLocation>
        <location evidence="1">Cell membrane</location>
        <topology evidence="1">Multi-pass membrane protein</topology>
    </subcellularLocation>
</comment>
<dbReference type="PANTHER" id="PTHR34187">
    <property type="entry name" value="FGR18P"/>
    <property type="match status" value="1"/>
</dbReference>
<dbReference type="Pfam" id="PF02656">
    <property type="entry name" value="DUF202"/>
    <property type="match status" value="1"/>
</dbReference>
<comment type="caution">
    <text evidence="9">The sequence shown here is derived from an EMBL/GenBank/DDBJ whole genome shotgun (WGS) entry which is preliminary data.</text>
</comment>
<gene>
    <name evidence="9" type="ORF">CI238_07111</name>
</gene>
<evidence type="ECO:0000313" key="9">
    <source>
        <dbReference type="EMBL" id="KZL64938.1"/>
    </source>
</evidence>
<evidence type="ECO:0000256" key="1">
    <source>
        <dbReference type="ARBA" id="ARBA00004651"/>
    </source>
</evidence>
<feature type="region of interest" description="Disordered" evidence="6">
    <location>
        <begin position="161"/>
        <end position="214"/>
    </location>
</feature>
<feature type="transmembrane region" description="Helical" evidence="7">
    <location>
        <begin position="252"/>
        <end position="275"/>
    </location>
</feature>
<evidence type="ECO:0000256" key="5">
    <source>
        <dbReference type="ARBA" id="ARBA00023136"/>
    </source>
</evidence>
<feature type="transmembrane region" description="Helical" evidence="7">
    <location>
        <begin position="295"/>
        <end position="315"/>
    </location>
</feature>
<keyword evidence="10" id="KW-1185">Reference proteome</keyword>
<feature type="non-terminal residue" evidence="9">
    <location>
        <position position="1"/>
    </location>
</feature>
<dbReference type="Proteomes" id="UP000076584">
    <property type="component" value="Unassembled WGS sequence"/>
</dbReference>
<sequence>LLSRELSHRQVPPHLQSALGLGHADVHVLVVMAYARDDATAPAAAAAAVAAASPQPPSSDTQQPQFQSTADTPPPPRGLSRRPSYDDSSPASPRSLSRRQSTNERINEILETARGRAQAMGGGLSTTRSAPASPPRHYSRADGSHDENVGIISRGPDRNYQSMNATPAPTANPELLGGMRPRKSAQSTRNHLPAQTEVEEESYDDVVAREERERAAQNKEPWYTIFLSSFQSIELENKGSVARDHLALERTFLAWLRTSLAFASIGIAVTQLFRLNSSLSNPDSTDPNAHTLRQLGKPLGATFLAISILILFLGYQRYFRAQQWVMKGKFPASRGTIIIVSLVAFALMAVSLVVVVVVSPTSRER</sequence>
<dbReference type="InterPro" id="IPR003807">
    <property type="entry name" value="DUF202"/>
</dbReference>
<accession>A0A166MS76</accession>
<dbReference type="GO" id="GO:0005886">
    <property type="term" value="C:plasma membrane"/>
    <property type="evidence" value="ECO:0007669"/>
    <property type="project" value="UniProtKB-SubCell"/>
</dbReference>
<dbReference type="AlphaFoldDB" id="A0A166MS76"/>
<keyword evidence="4 7" id="KW-1133">Transmembrane helix</keyword>
<evidence type="ECO:0000256" key="7">
    <source>
        <dbReference type="SAM" id="Phobius"/>
    </source>
</evidence>
<reference evidence="9 10" key="1">
    <citation type="submission" date="2015-06" db="EMBL/GenBank/DDBJ databases">
        <title>Survival trade-offs in plant roots during colonization by closely related pathogenic and mutualistic fungi.</title>
        <authorList>
            <person name="Hacquard S."/>
            <person name="Kracher B."/>
            <person name="Hiruma K."/>
            <person name="Weinman A."/>
            <person name="Muench P."/>
            <person name="Garrido Oter R."/>
            <person name="Ver Loren van Themaat E."/>
            <person name="Dallerey J.-F."/>
            <person name="Damm U."/>
            <person name="Henrissat B."/>
            <person name="Lespinet O."/>
            <person name="Thon M."/>
            <person name="Kemen E."/>
            <person name="McHardy A.C."/>
            <person name="Schulze-Lefert P."/>
            <person name="O'Connell R.J."/>
        </authorList>
    </citation>
    <scope>NUCLEOTIDE SEQUENCE [LARGE SCALE GENOMIC DNA]</scope>
    <source>
        <strain evidence="9 10">MAFF 238704</strain>
    </source>
</reference>
<name>A0A166MS76_COLIC</name>
<feature type="compositionally biased region" description="Basic and acidic residues" evidence="6">
    <location>
        <begin position="101"/>
        <end position="114"/>
    </location>
</feature>
<dbReference type="EMBL" id="LFIW01002656">
    <property type="protein sequence ID" value="KZL64938.1"/>
    <property type="molecule type" value="Genomic_DNA"/>
</dbReference>
<evidence type="ECO:0000256" key="4">
    <source>
        <dbReference type="ARBA" id="ARBA00022989"/>
    </source>
</evidence>
<dbReference type="InterPro" id="IPR052053">
    <property type="entry name" value="IM_YidH-like"/>
</dbReference>